<dbReference type="GO" id="GO:0004803">
    <property type="term" value="F:transposase activity"/>
    <property type="evidence" value="ECO:0007669"/>
    <property type="project" value="InterPro"/>
</dbReference>
<dbReference type="InterPro" id="IPR052546">
    <property type="entry name" value="Transposase_8_domain"/>
</dbReference>
<geneLocation type="plasmid" evidence="3">
    <name>pretnxc12d</name>
</geneLocation>
<keyword evidence="1" id="KW-0175">Coiled coil</keyword>
<name>A0AAN1BKW4_RHIET</name>
<accession>A0AAN1BKW4</accession>
<dbReference type="PANTHER" id="PTHR33609">
    <property type="entry name" value="LOW CALCIUM RESPONSE LOCUS PROTEIN S"/>
    <property type="match status" value="1"/>
</dbReference>
<dbReference type="GO" id="GO:0006313">
    <property type="term" value="P:DNA transposition"/>
    <property type="evidence" value="ECO:0007669"/>
    <property type="project" value="InterPro"/>
</dbReference>
<sequence length="122" mass="13841">MELEFSTDDPCGEEEGEFHEASKFSETQIAFVLKQAADGTPVGEVCRKAGISDATFYNWRKKYAGLMPSEMKRLRQLEEENAKLKRIVADLSLDKAMLQDVDYLRDIGAGGVSHRLRKTLRR</sequence>
<dbReference type="EMBL" id="CP020910">
    <property type="protein sequence ID" value="ARQ13144.1"/>
    <property type="molecule type" value="Genomic_DNA"/>
</dbReference>
<gene>
    <name evidence="2" type="ORF">NXC12_PD00031</name>
</gene>
<reference evidence="2 3" key="1">
    <citation type="submission" date="2017-04" db="EMBL/GenBank/DDBJ databases">
        <title>Complete genome sequences of Rhizobium genomic linages associated to common bean (phaseolus vulgaris).</title>
        <authorList>
            <person name="Santamaria R.I."/>
            <person name="Bustos P."/>
            <person name="Perez-Carrascal O."/>
            <person name="Martinez-Flores I."/>
            <person name="Juarez S."/>
            <person name="Lozano L."/>
            <person name="Miranda F."/>
            <person name="Vinuesa P."/>
            <person name="Martinez-Romero E."/>
            <person name="Cevallos M.A."/>
            <person name="Romero D."/>
            <person name="Davila G."/>
            <person name="Gonzalez V."/>
        </authorList>
    </citation>
    <scope>NUCLEOTIDE SEQUENCE [LARGE SCALE GENOMIC DNA]</scope>
    <source>
        <strain evidence="2 3">NXC12</strain>
        <plasmid evidence="3">pretnxc12d</plasmid>
    </source>
</reference>
<protein>
    <submittedName>
        <fullName evidence="2">IS3 family insertion sequence transposase domain-containing protein</fullName>
    </submittedName>
</protein>
<dbReference type="PANTHER" id="PTHR33609:SF1">
    <property type="entry name" value="TRANSPOSASE"/>
    <property type="match status" value="1"/>
</dbReference>
<dbReference type="Gene3D" id="1.10.10.60">
    <property type="entry name" value="Homeodomain-like"/>
    <property type="match status" value="1"/>
</dbReference>
<keyword evidence="2" id="KW-0614">Plasmid</keyword>
<dbReference type="Proteomes" id="UP000194159">
    <property type="component" value="Plasmid pRetNXC12d"/>
</dbReference>
<dbReference type="InterPro" id="IPR009057">
    <property type="entry name" value="Homeodomain-like_sf"/>
</dbReference>
<evidence type="ECO:0000313" key="3">
    <source>
        <dbReference type="Proteomes" id="UP000194159"/>
    </source>
</evidence>
<feature type="coiled-coil region" evidence="1">
    <location>
        <begin position="67"/>
        <end position="94"/>
    </location>
</feature>
<dbReference type="SUPFAM" id="SSF46689">
    <property type="entry name" value="Homeodomain-like"/>
    <property type="match status" value="1"/>
</dbReference>
<dbReference type="Pfam" id="PF01527">
    <property type="entry name" value="HTH_Tnp_1"/>
    <property type="match status" value="1"/>
</dbReference>
<dbReference type="GO" id="GO:0003677">
    <property type="term" value="F:DNA binding"/>
    <property type="evidence" value="ECO:0007669"/>
    <property type="project" value="InterPro"/>
</dbReference>
<organism evidence="2 3">
    <name type="scientific">Rhizobium etli</name>
    <dbReference type="NCBI Taxonomy" id="29449"/>
    <lineage>
        <taxon>Bacteria</taxon>
        <taxon>Pseudomonadati</taxon>
        <taxon>Pseudomonadota</taxon>
        <taxon>Alphaproteobacteria</taxon>
        <taxon>Hyphomicrobiales</taxon>
        <taxon>Rhizobiaceae</taxon>
        <taxon>Rhizobium/Agrobacterium group</taxon>
        <taxon>Rhizobium</taxon>
    </lineage>
</organism>
<dbReference type="InterPro" id="IPR002514">
    <property type="entry name" value="Transposase_8"/>
</dbReference>
<dbReference type="AlphaFoldDB" id="A0AAN1BKW4"/>
<evidence type="ECO:0000313" key="2">
    <source>
        <dbReference type="EMBL" id="ARQ13144.1"/>
    </source>
</evidence>
<proteinExistence type="predicted"/>
<evidence type="ECO:0000256" key="1">
    <source>
        <dbReference type="SAM" id="Coils"/>
    </source>
</evidence>